<dbReference type="SUPFAM" id="SSF55205">
    <property type="entry name" value="EPT/RTPC-like"/>
    <property type="match status" value="1"/>
</dbReference>
<comment type="caution">
    <text evidence="10">The sequence shown here is derived from an EMBL/GenBank/DDBJ whole genome shotgun (WGS) entry which is preliminary data.</text>
</comment>
<evidence type="ECO:0000313" key="10">
    <source>
        <dbReference type="EMBL" id="RCX05134.1"/>
    </source>
</evidence>
<accession>A0A369ACI9</accession>
<dbReference type="InterPro" id="IPR006264">
    <property type="entry name" value="EPSP_synthase"/>
</dbReference>
<dbReference type="GO" id="GO:0008652">
    <property type="term" value="P:amino acid biosynthetic process"/>
    <property type="evidence" value="ECO:0007669"/>
    <property type="project" value="UniProtKB-KW"/>
</dbReference>
<evidence type="ECO:0000256" key="4">
    <source>
        <dbReference type="ARBA" id="ARBA00022605"/>
    </source>
</evidence>
<protein>
    <recommendedName>
        <fullName evidence="3">3-phosphoshikimate 1-carboxyvinyltransferase</fullName>
        <ecNumber evidence="3">2.5.1.19</ecNumber>
    </recommendedName>
    <alternativeName>
        <fullName evidence="7">5-enolpyruvylshikimate-3-phosphate synthase</fullName>
    </alternativeName>
</protein>
<gene>
    <name evidence="10" type="ORF">DES35_101416</name>
</gene>
<evidence type="ECO:0000256" key="3">
    <source>
        <dbReference type="ARBA" id="ARBA00012450"/>
    </source>
</evidence>
<evidence type="ECO:0000259" key="9">
    <source>
        <dbReference type="Pfam" id="PF00275"/>
    </source>
</evidence>
<dbReference type="PIRSF" id="PIRSF000505">
    <property type="entry name" value="EPSPS"/>
    <property type="match status" value="1"/>
</dbReference>
<dbReference type="EC" id="2.5.1.19" evidence="3"/>
<evidence type="ECO:0000256" key="6">
    <source>
        <dbReference type="ARBA" id="ARBA00023141"/>
    </source>
</evidence>
<dbReference type="InterPro" id="IPR001986">
    <property type="entry name" value="Enolpyruvate_Tfrase_dom"/>
</dbReference>
<sequence>MSYEFLQYDSISIFHPTGVIRAKIELPGSKSESNRLLILKALHNRELDIMGLSESDDTVLLQKILDNDLKEGVVDCQLAGTSYRFLLAYFASMPGCDVLLTGAPRMLERPIGPLVAALRNLGADITYLGKDGYPPVRIQGKDLTEHYVEIDGSTSSQFISALMLIGTKMKSGLHIRITGRQVSVPYIYLTASTLQRLGFHVSIQLPDITILPASIKMSKVRVEPDWSAASYWYLVALLSKEAEIFLPGLRIPSMQGDSALRGYFDMLGVETVYLGSGIRLFRNSMREINSEALFLNFIDTPDIAQTIAVALAASGIKGYLTGLNTLRIKETNRIEALVNELSKFSVQCEFGNDCIRLSGGFTFAENTLINTYGDHRMAMAFAPLGIFGKIFIEHPGVVSKSYPNFWSDLIHAGFLIQET</sequence>
<keyword evidence="11" id="KW-1185">Reference proteome</keyword>
<keyword evidence="5 10" id="KW-0808">Transferase</keyword>
<dbReference type="Gene3D" id="3.65.10.10">
    <property type="entry name" value="Enolpyruvate transferase domain"/>
    <property type="match status" value="2"/>
</dbReference>
<dbReference type="GO" id="GO:0003866">
    <property type="term" value="F:3-phosphoshikimate 1-carboxyvinyltransferase activity"/>
    <property type="evidence" value="ECO:0007669"/>
    <property type="project" value="UniProtKB-EC"/>
</dbReference>
<evidence type="ECO:0000256" key="7">
    <source>
        <dbReference type="ARBA" id="ARBA00030046"/>
    </source>
</evidence>
<dbReference type="GO" id="GO:0009073">
    <property type="term" value="P:aromatic amino acid family biosynthetic process"/>
    <property type="evidence" value="ECO:0007669"/>
    <property type="project" value="UniProtKB-KW"/>
</dbReference>
<dbReference type="InterPro" id="IPR013792">
    <property type="entry name" value="RNA3'P_cycl/enolpyr_Trfase_a/b"/>
</dbReference>
<dbReference type="PANTHER" id="PTHR21090">
    <property type="entry name" value="AROM/DEHYDROQUINATE SYNTHASE"/>
    <property type="match status" value="1"/>
</dbReference>
<comment type="similarity">
    <text evidence="2">Belongs to the EPSP synthase family.</text>
</comment>
<dbReference type="Proteomes" id="UP000253517">
    <property type="component" value="Unassembled WGS sequence"/>
</dbReference>
<reference evidence="10 11" key="1">
    <citation type="submission" date="2018-07" db="EMBL/GenBank/DDBJ databases">
        <title>Genomic Encyclopedia of Type Strains, Phase IV (KMG-IV): sequencing the most valuable type-strain genomes for metagenomic binning, comparative biology and taxonomic classification.</title>
        <authorList>
            <person name="Goeker M."/>
        </authorList>
    </citation>
    <scope>NUCLEOTIDE SEQUENCE [LARGE SCALE GENOMIC DNA]</scope>
    <source>
        <strain evidence="10 11">DSM 21410</strain>
    </source>
</reference>
<organism evidence="10 11">
    <name type="scientific">Schleiferia thermophila</name>
    <dbReference type="NCBI Taxonomy" id="884107"/>
    <lineage>
        <taxon>Bacteria</taxon>
        <taxon>Pseudomonadati</taxon>
        <taxon>Bacteroidota</taxon>
        <taxon>Flavobacteriia</taxon>
        <taxon>Flavobacteriales</taxon>
        <taxon>Schleiferiaceae</taxon>
        <taxon>Schleiferia</taxon>
    </lineage>
</organism>
<dbReference type="AlphaFoldDB" id="A0A369ACI9"/>
<feature type="domain" description="Enolpyruvate transferase" evidence="9">
    <location>
        <begin position="71"/>
        <end position="409"/>
    </location>
</feature>
<dbReference type="InterPro" id="IPR036968">
    <property type="entry name" value="Enolpyruvate_Tfrase_sf"/>
</dbReference>
<dbReference type="InterPro" id="IPR023193">
    <property type="entry name" value="EPSP_synthase_CS"/>
</dbReference>
<dbReference type="Pfam" id="PF00275">
    <property type="entry name" value="EPSP_synthase"/>
    <property type="match status" value="1"/>
</dbReference>
<dbReference type="RefSeq" id="WP_114365661.1">
    <property type="nucleotide sequence ID" value="NZ_BHZF01000001.1"/>
</dbReference>
<dbReference type="PANTHER" id="PTHR21090:SF5">
    <property type="entry name" value="PENTAFUNCTIONAL AROM POLYPEPTIDE"/>
    <property type="match status" value="1"/>
</dbReference>
<proteinExistence type="inferred from homology"/>
<dbReference type="EMBL" id="QPJS01000001">
    <property type="protein sequence ID" value="RCX05134.1"/>
    <property type="molecule type" value="Genomic_DNA"/>
</dbReference>
<evidence type="ECO:0000256" key="5">
    <source>
        <dbReference type="ARBA" id="ARBA00022679"/>
    </source>
</evidence>
<dbReference type="UniPathway" id="UPA00053">
    <property type="reaction ID" value="UER00089"/>
</dbReference>
<keyword evidence="4" id="KW-0028">Amino-acid biosynthesis</keyword>
<evidence type="ECO:0000256" key="2">
    <source>
        <dbReference type="ARBA" id="ARBA00009948"/>
    </source>
</evidence>
<evidence type="ECO:0000256" key="1">
    <source>
        <dbReference type="ARBA" id="ARBA00004811"/>
    </source>
</evidence>
<comment type="catalytic activity">
    <reaction evidence="8">
        <text>3-phosphoshikimate + phosphoenolpyruvate = 5-O-(1-carboxyvinyl)-3-phosphoshikimate + phosphate</text>
        <dbReference type="Rhea" id="RHEA:21256"/>
        <dbReference type="ChEBI" id="CHEBI:43474"/>
        <dbReference type="ChEBI" id="CHEBI:57701"/>
        <dbReference type="ChEBI" id="CHEBI:58702"/>
        <dbReference type="ChEBI" id="CHEBI:145989"/>
        <dbReference type="EC" id="2.5.1.19"/>
    </reaction>
    <physiologicalReaction direction="left-to-right" evidence="8">
        <dbReference type="Rhea" id="RHEA:21257"/>
    </physiologicalReaction>
</comment>
<dbReference type="GO" id="GO:0009423">
    <property type="term" value="P:chorismate biosynthetic process"/>
    <property type="evidence" value="ECO:0007669"/>
    <property type="project" value="UniProtKB-UniPathway"/>
</dbReference>
<evidence type="ECO:0000256" key="8">
    <source>
        <dbReference type="ARBA" id="ARBA00044633"/>
    </source>
</evidence>
<keyword evidence="6" id="KW-0057">Aromatic amino acid biosynthesis</keyword>
<dbReference type="PROSITE" id="PS00104">
    <property type="entry name" value="EPSP_SYNTHASE_1"/>
    <property type="match status" value="1"/>
</dbReference>
<comment type="pathway">
    <text evidence="1">Metabolic intermediate biosynthesis; chorismate biosynthesis; chorismate from D-erythrose 4-phosphate and phosphoenolpyruvate: step 6/7.</text>
</comment>
<evidence type="ECO:0000313" key="11">
    <source>
        <dbReference type="Proteomes" id="UP000253517"/>
    </source>
</evidence>
<name>A0A369ACI9_9FLAO</name>